<protein>
    <submittedName>
        <fullName evidence="3">Uncharacterized protein YbjT (DUF2867 family)</fullName>
    </submittedName>
</protein>
<evidence type="ECO:0000313" key="4">
    <source>
        <dbReference type="Proteomes" id="UP000592820"/>
    </source>
</evidence>
<dbReference type="Pfam" id="PF13460">
    <property type="entry name" value="NAD_binding_10"/>
    <property type="match status" value="1"/>
</dbReference>
<evidence type="ECO:0000256" key="1">
    <source>
        <dbReference type="ARBA" id="ARBA00022857"/>
    </source>
</evidence>
<feature type="domain" description="NAD(P)-binding" evidence="2">
    <location>
        <begin position="7"/>
        <end position="171"/>
    </location>
</feature>
<organism evidence="3 4">
    <name type="scientific">Paraburkholderia youngii</name>
    <dbReference type="NCBI Taxonomy" id="2782701"/>
    <lineage>
        <taxon>Bacteria</taxon>
        <taxon>Pseudomonadati</taxon>
        <taxon>Pseudomonadota</taxon>
        <taxon>Betaproteobacteria</taxon>
        <taxon>Burkholderiales</taxon>
        <taxon>Burkholderiaceae</taxon>
        <taxon>Paraburkholderia</taxon>
    </lineage>
</organism>
<dbReference type="InterPro" id="IPR036291">
    <property type="entry name" value="NAD(P)-bd_dom_sf"/>
</dbReference>
<dbReference type="EMBL" id="JACHDE010000001">
    <property type="protein sequence ID" value="MBB5398526.1"/>
    <property type="molecule type" value="Genomic_DNA"/>
</dbReference>
<proteinExistence type="predicted"/>
<dbReference type="Gene3D" id="3.40.50.720">
    <property type="entry name" value="NAD(P)-binding Rossmann-like Domain"/>
    <property type="match status" value="1"/>
</dbReference>
<name>A0A7W8L161_9BURK</name>
<dbReference type="InterPro" id="IPR051164">
    <property type="entry name" value="NmrA-like_oxidored"/>
</dbReference>
<gene>
    <name evidence="3" type="ORF">HDG41_000562</name>
</gene>
<evidence type="ECO:0000259" key="2">
    <source>
        <dbReference type="Pfam" id="PF13460"/>
    </source>
</evidence>
<comment type="caution">
    <text evidence="3">The sequence shown here is derived from an EMBL/GenBank/DDBJ whole genome shotgun (WGS) entry which is preliminary data.</text>
</comment>
<reference evidence="3 4" key="1">
    <citation type="submission" date="2020-08" db="EMBL/GenBank/DDBJ databases">
        <title>Genomic Encyclopedia of Type Strains, Phase IV (KMG-V): Genome sequencing to study the core and pangenomes of soil and plant-associated prokaryotes.</title>
        <authorList>
            <person name="Whitman W."/>
        </authorList>
    </citation>
    <scope>NUCLEOTIDE SEQUENCE [LARGE SCALE GENOMIC DNA]</scope>
    <source>
        <strain evidence="3 4">JPY162</strain>
    </source>
</reference>
<dbReference type="RefSeq" id="WP_184225214.1">
    <property type="nucleotide sequence ID" value="NZ_JACHDE010000001.1"/>
</dbReference>
<keyword evidence="1" id="KW-0521">NADP</keyword>
<dbReference type="InterPro" id="IPR016040">
    <property type="entry name" value="NAD(P)-bd_dom"/>
</dbReference>
<dbReference type="SUPFAM" id="SSF51735">
    <property type="entry name" value="NAD(P)-binding Rossmann-fold domains"/>
    <property type="match status" value="1"/>
</dbReference>
<sequence>MKLIVIGGTGLIGSKVVKNLRELGHTAVAASPATGVNTLTTEGLREALEGCDVVVDLANSPSFEDNAVLAFFETSGRNLFAAEIESGVRHHVALSVVGTDRLSQSGYFRATIAQEKLIRDSGVPYTIVHSTQFFEFLGGIAQSGTEGDSVRLSPAFFQPISSDDVAAVVTDFAVGEPRNGIVEIAGPERVRLAAMVRRYLQATQDNRTVFEDANARYFGAQLQDDTLVPGPHARLGAVDFDAWFRQAQAAK</sequence>
<dbReference type="AlphaFoldDB" id="A0A7W8L161"/>
<dbReference type="PANTHER" id="PTHR42748:SF3">
    <property type="entry name" value="BLL4366 PROTEIN"/>
    <property type="match status" value="1"/>
</dbReference>
<accession>A0A7W8L161</accession>
<evidence type="ECO:0000313" key="3">
    <source>
        <dbReference type="EMBL" id="MBB5398526.1"/>
    </source>
</evidence>
<dbReference type="PANTHER" id="PTHR42748">
    <property type="entry name" value="NITROGEN METABOLITE REPRESSION PROTEIN NMRA FAMILY MEMBER"/>
    <property type="match status" value="1"/>
</dbReference>
<dbReference type="Proteomes" id="UP000592820">
    <property type="component" value="Unassembled WGS sequence"/>
</dbReference>